<accession>A0A9Q0S5T5</accession>
<sequence length="397" mass="45490">MKIKTITTANIKNPSYNERHRIFVGTHTGSFKRIDVFAENPHAQQNLQSISSLDKHSRVTSMEWGNDNEILIGRANKCMKIYNANANEFSSTIEMDDGPIVGVCRYDDKIIAGLATGKVQISERNKVFLQTGDDLSRMRQCKENKRMIATGGKGRQNNLKVWNLETNTKVFSSKNLPNDYLELEVPVWDSDLMFFDAHTLATCSRYGYVRMYDTRKQRRPVLEYVNSKEQIVYGCATAHQNLLFVGSASGIVRAFDSRRMKTILHTYKGFTGSVTDIVTDDCGKYIFTSCLDRFIRVHSIESTALQYQCYVKSKATQVLMQQDDELIPEDNEGDEEENEQSDDDTNENSENKSGSDSEYDEMFQNMQTIEEEKQEALRKKRKPQESSKIKKGSKKRK</sequence>
<dbReference type="OrthoDB" id="18388at2759"/>
<dbReference type="PANTHER" id="PTHR16038:SF4">
    <property type="entry name" value="WD REPEAT-CONTAINING PROTEIN 74"/>
    <property type="match status" value="1"/>
</dbReference>
<dbReference type="EMBL" id="WJQU01000001">
    <property type="protein sequence ID" value="KAJ6646477.1"/>
    <property type="molecule type" value="Genomic_DNA"/>
</dbReference>
<name>A0A9Q0S5T5_9DIPT</name>
<dbReference type="AlphaFoldDB" id="A0A9Q0S5T5"/>
<dbReference type="Proteomes" id="UP001151699">
    <property type="component" value="Chromosome A"/>
</dbReference>
<comment type="caution">
    <text evidence="2">The sequence shown here is derived from an EMBL/GenBank/DDBJ whole genome shotgun (WGS) entry which is preliminary data.</text>
</comment>
<dbReference type="InterPro" id="IPR037379">
    <property type="entry name" value="WDR74/Nsa1"/>
</dbReference>
<dbReference type="Pfam" id="PF00400">
    <property type="entry name" value="WD40"/>
    <property type="match status" value="1"/>
</dbReference>
<protein>
    <submittedName>
        <fullName evidence="2">WD repeat-containing protein 74</fullName>
    </submittedName>
</protein>
<feature type="region of interest" description="Disordered" evidence="1">
    <location>
        <begin position="327"/>
        <end position="397"/>
    </location>
</feature>
<feature type="compositionally biased region" description="Basic and acidic residues" evidence="1">
    <location>
        <begin position="370"/>
        <end position="388"/>
    </location>
</feature>
<keyword evidence="3" id="KW-1185">Reference proteome</keyword>
<dbReference type="InterPro" id="IPR036322">
    <property type="entry name" value="WD40_repeat_dom_sf"/>
</dbReference>
<dbReference type="SMART" id="SM00320">
    <property type="entry name" value="WD40"/>
    <property type="match status" value="5"/>
</dbReference>
<dbReference type="GO" id="GO:0042273">
    <property type="term" value="P:ribosomal large subunit biogenesis"/>
    <property type="evidence" value="ECO:0007669"/>
    <property type="project" value="InterPro"/>
</dbReference>
<evidence type="ECO:0000313" key="2">
    <source>
        <dbReference type="EMBL" id="KAJ6646477.1"/>
    </source>
</evidence>
<proteinExistence type="predicted"/>
<dbReference type="InterPro" id="IPR001680">
    <property type="entry name" value="WD40_rpt"/>
</dbReference>
<dbReference type="GO" id="GO:0030687">
    <property type="term" value="C:preribosome, large subunit precursor"/>
    <property type="evidence" value="ECO:0007669"/>
    <property type="project" value="TreeGrafter"/>
</dbReference>
<dbReference type="GO" id="GO:0005730">
    <property type="term" value="C:nucleolus"/>
    <property type="evidence" value="ECO:0007669"/>
    <property type="project" value="InterPro"/>
</dbReference>
<feature type="compositionally biased region" description="Acidic residues" evidence="1">
    <location>
        <begin position="327"/>
        <end position="347"/>
    </location>
</feature>
<dbReference type="Gene3D" id="2.130.10.10">
    <property type="entry name" value="YVTN repeat-like/Quinoprotein amine dehydrogenase"/>
    <property type="match status" value="1"/>
</dbReference>
<dbReference type="InterPro" id="IPR015943">
    <property type="entry name" value="WD40/YVTN_repeat-like_dom_sf"/>
</dbReference>
<gene>
    <name evidence="2" type="primary">WDR74</name>
    <name evidence="2" type="ORF">Bhyg_01688</name>
</gene>
<dbReference type="PANTHER" id="PTHR16038">
    <property type="entry name" value="NOP SEVEN ASSOCIATED PROTEIN 1"/>
    <property type="match status" value="1"/>
</dbReference>
<dbReference type="SUPFAM" id="SSF50978">
    <property type="entry name" value="WD40 repeat-like"/>
    <property type="match status" value="1"/>
</dbReference>
<evidence type="ECO:0000256" key="1">
    <source>
        <dbReference type="SAM" id="MobiDB-lite"/>
    </source>
</evidence>
<organism evidence="2 3">
    <name type="scientific">Pseudolycoriella hygida</name>
    <dbReference type="NCBI Taxonomy" id="35572"/>
    <lineage>
        <taxon>Eukaryota</taxon>
        <taxon>Metazoa</taxon>
        <taxon>Ecdysozoa</taxon>
        <taxon>Arthropoda</taxon>
        <taxon>Hexapoda</taxon>
        <taxon>Insecta</taxon>
        <taxon>Pterygota</taxon>
        <taxon>Neoptera</taxon>
        <taxon>Endopterygota</taxon>
        <taxon>Diptera</taxon>
        <taxon>Nematocera</taxon>
        <taxon>Sciaroidea</taxon>
        <taxon>Sciaridae</taxon>
        <taxon>Pseudolycoriella</taxon>
    </lineage>
</organism>
<reference evidence="2" key="1">
    <citation type="submission" date="2022-07" db="EMBL/GenBank/DDBJ databases">
        <authorList>
            <person name="Trinca V."/>
            <person name="Uliana J.V.C."/>
            <person name="Torres T.T."/>
            <person name="Ward R.J."/>
            <person name="Monesi N."/>
        </authorList>
    </citation>
    <scope>NUCLEOTIDE SEQUENCE</scope>
    <source>
        <strain evidence="2">HSMRA1968</strain>
        <tissue evidence="2">Whole embryos</tissue>
    </source>
</reference>
<evidence type="ECO:0000313" key="3">
    <source>
        <dbReference type="Proteomes" id="UP001151699"/>
    </source>
</evidence>